<keyword evidence="4 6" id="KW-1133">Transmembrane helix</keyword>
<dbReference type="InterPro" id="IPR007156">
    <property type="entry name" value="MamQ_LemA"/>
</dbReference>
<comment type="caution">
    <text evidence="7">The sequence shown here is derived from an EMBL/GenBank/DDBJ whole genome shotgun (WGS) entry which is preliminary data.</text>
</comment>
<dbReference type="InterPro" id="IPR023353">
    <property type="entry name" value="LemA-like_dom_sf"/>
</dbReference>
<gene>
    <name evidence="7" type="ORF">B9N49_00145</name>
</gene>
<keyword evidence="3 6" id="KW-0812">Transmembrane</keyword>
<dbReference type="PANTHER" id="PTHR34478:SF1">
    <property type="entry name" value="PROTEIN LEMA"/>
    <property type="match status" value="1"/>
</dbReference>
<dbReference type="Pfam" id="PF04011">
    <property type="entry name" value="LemA"/>
    <property type="match status" value="1"/>
</dbReference>
<name>A0A233VA43_FINMA</name>
<keyword evidence="5 6" id="KW-0472">Membrane</keyword>
<sequence length="180" mass="20574">MVILGIMIALVVIIAVYFIATQRSLVMTKENIANAFSQIKVSQQSRFDALTELAKATKSYSEYEYKTLMEVISKRQSSNDIKGIENNEEILRNLSGRINALAENYPDLKASETYKETMQSINKYENTVRTSRMVFNDTVTIYNRKVKQFPSSLVASVLGYKAEDYLEMDDSKSDMPNLEY</sequence>
<evidence type="ECO:0000256" key="1">
    <source>
        <dbReference type="ARBA" id="ARBA00004167"/>
    </source>
</evidence>
<feature type="transmembrane region" description="Helical" evidence="6">
    <location>
        <begin position="6"/>
        <end position="26"/>
    </location>
</feature>
<evidence type="ECO:0000256" key="2">
    <source>
        <dbReference type="ARBA" id="ARBA00008854"/>
    </source>
</evidence>
<comment type="subcellular location">
    <subcellularLocation>
        <location evidence="1">Membrane</location>
        <topology evidence="1">Single-pass membrane protein</topology>
    </subcellularLocation>
</comment>
<dbReference type="Proteomes" id="UP000215413">
    <property type="component" value="Unassembled WGS sequence"/>
</dbReference>
<dbReference type="GO" id="GO:0016020">
    <property type="term" value="C:membrane"/>
    <property type="evidence" value="ECO:0007669"/>
    <property type="project" value="UniProtKB-SubCell"/>
</dbReference>
<accession>A0A233VA43</accession>
<evidence type="ECO:0000313" key="7">
    <source>
        <dbReference type="EMBL" id="OXZ29248.1"/>
    </source>
</evidence>
<proteinExistence type="inferred from homology"/>
<dbReference type="AlphaFoldDB" id="A0A233VA43"/>
<dbReference type="EMBL" id="NDYC01000003">
    <property type="protein sequence ID" value="OXZ29248.1"/>
    <property type="molecule type" value="Genomic_DNA"/>
</dbReference>
<evidence type="ECO:0000256" key="4">
    <source>
        <dbReference type="ARBA" id="ARBA00022989"/>
    </source>
</evidence>
<evidence type="ECO:0000256" key="3">
    <source>
        <dbReference type="ARBA" id="ARBA00022692"/>
    </source>
</evidence>
<reference evidence="8" key="1">
    <citation type="submission" date="2017-04" db="EMBL/GenBank/DDBJ databases">
        <title>Finegoldia magna isolated from orthopedic joint implant-associated infections.</title>
        <authorList>
            <person name="Bjorklund S."/>
            <person name="Bruggemann H."/>
            <person name="Jensen A."/>
            <person name="Hellmark B."/>
            <person name="Soderquist B."/>
        </authorList>
    </citation>
    <scope>NUCLEOTIDE SEQUENCE [LARGE SCALE GENOMIC DNA]</scope>
    <source>
        <strain evidence="8">CCUG 54800</strain>
    </source>
</reference>
<dbReference type="RefSeq" id="WP_094205018.1">
    <property type="nucleotide sequence ID" value="NZ_NDYC01000003.1"/>
</dbReference>
<organism evidence="7 8">
    <name type="scientific">Finegoldia magna</name>
    <name type="common">Peptostreptococcus magnus</name>
    <dbReference type="NCBI Taxonomy" id="1260"/>
    <lineage>
        <taxon>Bacteria</taxon>
        <taxon>Bacillati</taxon>
        <taxon>Bacillota</taxon>
        <taxon>Tissierellia</taxon>
        <taxon>Tissierellales</taxon>
        <taxon>Peptoniphilaceae</taxon>
        <taxon>Finegoldia</taxon>
    </lineage>
</organism>
<evidence type="ECO:0000256" key="5">
    <source>
        <dbReference type="ARBA" id="ARBA00023136"/>
    </source>
</evidence>
<evidence type="ECO:0000256" key="6">
    <source>
        <dbReference type="SAM" id="Phobius"/>
    </source>
</evidence>
<dbReference type="PANTHER" id="PTHR34478">
    <property type="entry name" value="PROTEIN LEMA"/>
    <property type="match status" value="1"/>
</dbReference>
<evidence type="ECO:0000313" key="8">
    <source>
        <dbReference type="Proteomes" id="UP000215413"/>
    </source>
</evidence>
<comment type="similarity">
    <text evidence="2">Belongs to the LemA family.</text>
</comment>
<dbReference type="SUPFAM" id="SSF140478">
    <property type="entry name" value="LemA-like"/>
    <property type="match status" value="1"/>
</dbReference>
<protein>
    <submittedName>
        <fullName evidence="7">LemA family protein</fullName>
    </submittedName>
</protein>
<dbReference type="Gene3D" id="1.20.1440.20">
    <property type="entry name" value="LemA-like domain"/>
    <property type="match status" value="1"/>
</dbReference>